<dbReference type="InterPro" id="IPR000594">
    <property type="entry name" value="ThiF_NAD_FAD-bd"/>
</dbReference>
<evidence type="ECO:0000256" key="3">
    <source>
        <dbReference type="ARBA" id="ARBA00007324"/>
    </source>
</evidence>
<dbReference type="PANTHER" id="PTHR13085:SF0">
    <property type="entry name" value="SIGNAL PEPTIDASE COMPLEX SUBUNIT 2"/>
    <property type="match status" value="1"/>
</dbReference>
<dbReference type="SUPFAM" id="SSF69572">
    <property type="entry name" value="Activating enzymes of the ubiquitin-like proteins"/>
    <property type="match status" value="1"/>
</dbReference>
<evidence type="ECO:0000259" key="12">
    <source>
        <dbReference type="Pfam" id="PF00899"/>
    </source>
</evidence>
<keyword evidence="6" id="KW-0256">Endoplasmic reticulum</keyword>
<dbReference type="Pfam" id="PF06703">
    <property type="entry name" value="SPC25"/>
    <property type="match status" value="1"/>
</dbReference>
<accession>A0A9Q0BK37</accession>
<dbReference type="GO" id="GO:0045047">
    <property type="term" value="P:protein targeting to ER"/>
    <property type="evidence" value="ECO:0007669"/>
    <property type="project" value="TreeGrafter"/>
</dbReference>
<keyword evidence="14" id="KW-1185">Reference proteome</keyword>
<dbReference type="GO" id="GO:0008641">
    <property type="term" value="F:ubiquitin-like modifier activating enzyme activity"/>
    <property type="evidence" value="ECO:0007669"/>
    <property type="project" value="InterPro"/>
</dbReference>
<evidence type="ECO:0000256" key="2">
    <source>
        <dbReference type="ARBA" id="ARBA00004477"/>
    </source>
</evidence>
<organism evidence="13 14">
    <name type="scientific">Drosophila gunungcola</name>
    <name type="common">fruit fly</name>
    <dbReference type="NCBI Taxonomy" id="103775"/>
    <lineage>
        <taxon>Eukaryota</taxon>
        <taxon>Metazoa</taxon>
        <taxon>Ecdysozoa</taxon>
        <taxon>Arthropoda</taxon>
        <taxon>Hexapoda</taxon>
        <taxon>Insecta</taxon>
        <taxon>Pterygota</taxon>
        <taxon>Neoptera</taxon>
        <taxon>Endopterygota</taxon>
        <taxon>Diptera</taxon>
        <taxon>Brachycera</taxon>
        <taxon>Muscomorpha</taxon>
        <taxon>Ephydroidea</taxon>
        <taxon>Drosophilidae</taxon>
        <taxon>Drosophila</taxon>
        <taxon>Sophophora</taxon>
    </lineage>
</organism>
<dbReference type="GO" id="GO:0005787">
    <property type="term" value="C:signal peptidase complex"/>
    <property type="evidence" value="ECO:0007669"/>
    <property type="project" value="InterPro"/>
</dbReference>
<evidence type="ECO:0000256" key="5">
    <source>
        <dbReference type="ARBA" id="ARBA00022692"/>
    </source>
</evidence>
<evidence type="ECO:0000256" key="4">
    <source>
        <dbReference type="ARBA" id="ARBA00017057"/>
    </source>
</evidence>
<evidence type="ECO:0000256" key="11">
    <source>
        <dbReference type="SAM" id="Phobius"/>
    </source>
</evidence>
<evidence type="ECO:0000313" key="14">
    <source>
        <dbReference type="Proteomes" id="UP001059596"/>
    </source>
</evidence>
<dbReference type="GO" id="GO:0006465">
    <property type="term" value="P:signal peptide processing"/>
    <property type="evidence" value="ECO:0007669"/>
    <property type="project" value="InterPro"/>
</dbReference>
<keyword evidence="5 11" id="KW-0812">Transmembrane</keyword>
<dbReference type="InterPro" id="IPR029752">
    <property type="entry name" value="D-isomer_DH_CS1"/>
</dbReference>
<dbReference type="InterPro" id="IPR009582">
    <property type="entry name" value="Spc2/SPCS2"/>
</dbReference>
<comment type="similarity">
    <text evidence="3">Belongs to the SPCS2 family.</text>
</comment>
<evidence type="ECO:0000256" key="8">
    <source>
        <dbReference type="ARBA" id="ARBA00023136"/>
    </source>
</evidence>
<comment type="function">
    <text evidence="10">Component of the signal peptidase complex (SPC) which catalyzes the cleavage of N-terminal signal sequences from nascent proteins as they are translocated into the lumen of the endoplasmic reticulum. Enhances the enzymatic activity of SPC and facilitates the interactions between different components of the translocation site.</text>
</comment>
<name>A0A9Q0BK37_9MUSC</name>
<sequence>MSNAIDELQAIIAEMKSEMEEHRIGSGSAGGGGGGQSRPVRDRIERMSAEVVDSNPYSRLMALQRMNIVKDYERIRDKAVAIVGVGGVGSVTADMLTRCGIGKLILFDYDKVELANMNRLFFTPDQAGLSKVEAAVGTLSFINPDVRIEAHNYNITTVDNFERFLDTISKSGHVDGQPARMAINAACNERNLNWFESGVSENAVSGHIQFIRPGDTACFACAPPLVVAENIDERTLKREGVCAASLPTTMGITAGFLVSDYLGYNALSDFFPKMTLKPNPQCDDGHCLIRQKEFQARPKPVVIKEEVVSEEPLHATNEWGIELVPADSPPSQPQPAKSSELVKVNKWDGSAVKHALDDAVKTCLLGDRPQLKEQFGLVNTRLALCALAVGVAIMAHAWDFTHPFPQSRPVLLFSVLAYFALLGILTLHSSFREKGTFAVALQKDKERERLWEASSDMRKYDDKYLLTLSVRDSKNGKRREQSSNKSCAAFIDQNGIVLDNLVANEVNRLYNALAADKKDK</sequence>
<protein>
    <recommendedName>
        <fullName evidence="4">Signal peptidase complex subunit 2</fullName>
    </recommendedName>
    <alternativeName>
        <fullName evidence="9">Microsomal signal peptidase 25 kDa subunit</fullName>
    </alternativeName>
</protein>
<evidence type="ECO:0000256" key="10">
    <source>
        <dbReference type="ARBA" id="ARBA00045608"/>
    </source>
</evidence>
<evidence type="ECO:0000313" key="13">
    <source>
        <dbReference type="EMBL" id="KAI8034821.1"/>
    </source>
</evidence>
<dbReference type="Gene3D" id="3.40.50.720">
    <property type="entry name" value="NAD(P)-binding Rossmann-like Domain"/>
    <property type="match status" value="1"/>
</dbReference>
<dbReference type="EMBL" id="JAMKOV010000057">
    <property type="protein sequence ID" value="KAI8034821.1"/>
    <property type="molecule type" value="Genomic_DNA"/>
</dbReference>
<comment type="subcellular location">
    <subcellularLocation>
        <location evidence="2">Endoplasmic reticulum membrane</location>
        <topology evidence="2">Multi-pass membrane protein</topology>
    </subcellularLocation>
</comment>
<dbReference type="PANTHER" id="PTHR13085">
    <property type="entry name" value="MICROSOMAL SIGNAL PEPTIDASE 25 KDA SUBUNIT"/>
    <property type="match status" value="1"/>
</dbReference>
<proteinExistence type="inferred from homology"/>
<reference evidence="13" key="1">
    <citation type="journal article" date="2023" name="Genome Biol. Evol.">
        <title>Long-read-based Genome Assembly of Drosophila gunungcola Reveals Fewer Chemosensory Genes in Flower-breeding Species.</title>
        <authorList>
            <person name="Negi A."/>
            <person name="Liao B.Y."/>
            <person name="Yeh S.D."/>
        </authorList>
    </citation>
    <scope>NUCLEOTIDE SEQUENCE</scope>
    <source>
        <strain evidence="13">Sukarami</strain>
    </source>
</reference>
<feature type="transmembrane region" description="Helical" evidence="11">
    <location>
        <begin position="410"/>
        <end position="427"/>
    </location>
</feature>
<dbReference type="Proteomes" id="UP001059596">
    <property type="component" value="Unassembled WGS sequence"/>
</dbReference>
<evidence type="ECO:0000256" key="1">
    <source>
        <dbReference type="ARBA" id="ARBA00003700"/>
    </source>
</evidence>
<comment type="function">
    <text evidence="1">E1-like enzyme which activates UFM1.</text>
</comment>
<dbReference type="Pfam" id="PF00899">
    <property type="entry name" value="ThiF"/>
    <property type="match status" value="1"/>
</dbReference>
<keyword evidence="8 11" id="KW-0472">Membrane</keyword>
<dbReference type="AlphaFoldDB" id="A0A9Q0BK37"/>
<feature type="domain" description="THIF-type NAD/FAD binding fold" evidence="12">
    <location>
        <begin position="57"/>
        <end position="261"/>
    </location>
</feature>
<evidence type="ECO:0000256" key="6">
    <source>
        <dbReference type="ARBA" id="ARBA00022824"/>
    </source>
</evidence>
<evidence type="ECO:0000256" key="7">
    <source>
        <dbReference type="ARBA" id="ARBA00022989"/>
    </source>
</evidence>
<comment type="caution">
    <text evidence="13">The sequence shown here is derived from an EMBL/GenBank/DDBJ whole genome shotgun (WGS) entry which is preliminary data.</text>
</comment>
<evidence type="ECO:0000256" key="9">
    <source>
        <dbReference type="ARBA" id="ARBA00031207"/>
    </source>
</evidence>
<dbReference type="PROSITE" id="PS00065">
    <property type="entry name" value="D_2_HYDROXYACID_DH_1"/>
    <property type="match status" value="1"/>
</dbReference>
<feature type="transmembrane region" description="Helical" evidence="11">
    <location>
        <begin position="378"/>
        <end position="398"/>
    </location>
</feature>
<dbReference type="CDD" id="cd00757">
    <property type="entry name" value="ThiF_MoeB_HesA_family"/>
    <property type="match status" value="1"/>
</dbReference>
<keyword evidence="7 11" id="KW-1133">Transmembrane helix</keyword>
<gene>
    <name evidence="13" type="ORF">M5D96_012337</name>
</gene>
<dbReference type="InterPro" id="IPR035985">
    <property type="entry name" value="Ubiquitin-activating_enz"/>
</dbReference>